<dbReference type="AlphaFoldDB" id="A0A392QWY4"/>
<comment type="caution">
    <text evidence="1">The sequence shown here is derived from an EMBL/GenBank/DDBJ whole genome shotgun (WGS) entry which is preliminary data.</text>
</comment>
<organism evidence="1 2">
    <name type="scientific">Trifolium medium</name>
    <dbReference type="NCBI Taxonomy" id="97028"/>
    <lineage>
        <taxon>Eukaryota</taxon>
        <taxon>Viridiplantae</taxon>
        <taxon>Streptophyta</taxon>
        <taxon>Embryophyta</taxon>
        <taxon>Tracheophyta</taxon>
        <taxon>Spermatophyta</taxon>
        <taxon>Magnoliopsida</taxon>
        <taxon>eudicotyledons</taxon>
        <taxon>Gunneridae</taxon>
        <taxon>Pentapetalae</taxon>
        <taxon>rosids</taxon>
        <taxon>fabids</taxon>
        <taxon>Fabales</taxon>
        <taxon>Fabaceae</taxon>
        <taxon>Papilionoideae</taxon>
        <taxon>50 kb inversion clade</taxon>
        <taxon>NPAAA clade</taxon>
        <taxon>Hologalegina</taxon>
        <taxon>IRL clade</taxon>
        <taxon>Trifolieae</taxon>
        <taxon>Trifolium</taxon>
    </lineage>
</organism>
<accession>A0A392QWY4</accession>
<name>A0A392QWY4_9FABA</name>
<protein>
    <submittedName>
        <fullName evidence="1">Uncharacterized protein</fullName>
    </submittedName>
</protein>
<dbReference type="EMBL" id="LXQA010163156">
    <property type="protein sequence ID" value="MCI28036.1"/>
    <property type="molecule type" value="Genomic_DNA"/>
</dbReference>
<dbReference type="Proteomes" id="UP000265520">
    <property type="component" value="Unassembled WGS sequence"/>
</dbReference>
<evidence type="ECO:0000313" key="1">
    <source>
        <dbReference type="EMBL" id="MCI28036.1"/>
    </source>
</evidence>
<proteinExistence type="predicted"/>
<sequence length="65" mass="7054">MKSHDCHKGQSFRCRALRFAENACSDEKGSASLGLCVVGLSLAYARHDYACARRIEPLGPVQNSA</sequence>
<keyword evidence="2" id="KW-1185">Reference proteome</keyword>
<evidence type="ECO:0000313" key="2">
    <source>
        <dbReference type="Proteomes" id="UP000265520"/>
    </source>
</evidence>
<reference evidence="1 2" key="1">
    <citation type="journal article" date="2018" name="Front. Plant Sci.">
        <title>Red Clover (Trifolium pratense) and Zigzag Clover (T. medium) - A Picture of Genomic Similarities and Differences.</title>
        <authorList>
            <person name="Dluhosova J."/>
            <person name="Istvanek J."/>
            <person name="Nedelnik J."/>
            <person name="Repkova J."/>
        </authorList>
    </citation>
    <scope>NUCLEOTIDE SEQUENCE [LARGE SCALE GENOMIC DNA]</scope>
    <source>
        <strain evidence="2">cv. 10/8</strain>
        <tissue evidence="1">Leaf</tissue>
    </source>
</reference>